<accession>A0A1B6Q5D6</accession>
<dbReference type="AlphaFoldDB" id="A0A1B6Q5D6"/>
<dbReference type="Gramene" id="KXG33137">
    <property type="protein sequence ID" value="KXG33137"/>
    <property type="gene ID" value="SORBI_3003G259500"/>
</dbReference>
<keyword evidence="4" id="KW-1185">Reference proteome</keyword>
<evidence type="ECO:0000313" key="4">
    <source>
        <dbReference type="Proteomes" id="UP000000768"/>
    </source>
</evidence>
<reference evidence="4" key="2">
    <citation type="journal article" date="2018" name="Plant J.">
        <title>The Sorghum bicolor reference genome: improved assembly, gene annotations, a transcriptome atlas, and signatures of genome organization.</title>
        <authorList>
            <person name="McCormick R.F."/>
            <person name="Truong S.K."/>
            <person name="Sreedasyam A."/>
            <person name="Jenkins J."/>
            <person name="Shu S."/>
            <person name="Sims D."/>
            <person name="Kennedy M."/>
            <person name="Amirebrahimi M."/>
            <person name="Weers B.D."/>
            <person name="McKinley B."/>
            <person name="Mattison A."/>
            <person name="Morishige D.T."/>
            <person name="Grimwood J."/>
            <person name="Schmutz J."/>
            <person name="Mullet J.E."/>
        </authorList>
    </citation>
    <scope>NUCLEOTIDE SEQUENCE [LARGE SCALE GENOMIC DNA]</scope>
    <source>
        <strain evidence="4">cv. BTx623</strain>
    </source>
</reference>
<reference evidence="3 4" key="1">
    <citation type="journal article" date="2009" name="Nature">
        <title>The Sorghum bicolor genome and the diversification of grasses.</title>
        <authorList>
            <person name="Paterson A.H."/>
            <person name="Bowers J.E."/>
            <person name="Bruggmann R."/>
            <person name="Dubchak I."/>
            <person name="Grimwood J."/>
            <person name="Gundlach H."/>
            <person name="Haberer G."/>
            <person name="Hellsten U."/>
            <person name="Mitros T."/>
            <person name="Poliakov A."/>
            <person name="Schmutz J."/>
            <person name="Spannagl M."/>
            <person name="Tang H."/>
            <person name="Wang X."/>
            <person name="Wicker T."/>
            <person name="Bharti A.K."/>
            <person name="Chapman J."/>
            <person name="Feltus F.A."/>
            <person name="Gowik U."/>
            <person name="Grigoriev I.V."/>
            <person name="Lyons E."/>
            <person name="Maher C.A."/>
            <person name="Martis M."/>
            <person name="Narechania A."/>
            <person name="Otillar R.P."/>
            <person name="Penning B.W."/>
            <person name="Salamov A.A."/>
            <person name="Wang Y."/>
            <person name="Zhang L."/>
            <person name="Carpita N.C."/>
            <person name="Freeling M."/>
            <person name="Gingle A.R."/>
            <person name="Hash C.T."/>
            <person name="Keller B."/>
            <person name="Klein P."/>
            <person name="Kresovich S."/>
            <person name="McCann M.C."/>
            <person name="Ming R."/>
            <person name="Peterson D.G."/>
            <person name="Mehboob-ur-Rahman"/>
            <person name="Ware D."/>
            <person name="Westhoff P."/>
            <person name="Mayer K.F."/>
            <person name="Messing J."/>
            <person name="Rokhsar D.S."/>
        </authorList>
    </citation>
    <scope>NUCLEOTIDE SEQUENCE [LARGE SCALE GENOMIC DNA]</scope>
    <source>
        <strain evidence="4">cv. BTx623</strain>
    </source>
</reference>
<protein>
    <recommendedName>
        <fullName evidence="5">Secreted protein</fullName>
    </recommendedName>
</protein>
<dbReference type="InParanoid" id="A0A1B6Q5D6"/>
<proteinExistence type="predicted"/>
<feature type="chain" id="PRO_5008589412" description="Secreted protein" evidence="2">
    <location>
        <begin position="20"/>
        <end position="63"/>
    </location>
</feature>
<organism evidence="3 4">
    <name type="scientific">Sorghum bicolor</name>
    <name type="common">Sorghum</name>
    <name type="synonym">Sorghum vulgare</name>
    <dbReference type="NCBI Taxonomy" id="4558"/>
    <lineage>
        <taxon>Eukaryota</taxon>
        <taxon>Viridiplantae</taxon>
        <taxon>Streptophyta</taxon>
        <taxon>Embryophyta</taxon>
        <taxon>Tracheophyta</taxon>
        <taxon>Spermatophyta</taxon>
        <taxon>Magnoliopsida</taxon>
        <taxon>Liliopsida</taxon>
        <taxon>Poales</taxon>
        <taxon>Poaceae</taxon>
        <taxon>PACMAD clade</taxon>
        <taxon>Panicoideae</taxon>
        <taxon>Andropogonodae</taxon>
        <taxon>Andropogoneae</taxon>
        <taxon>Sorghinae</taxon>
        <taxon>Sorghum</taxon>
    </lineage>
</organism>
<dbReference type="Proteomes" id="UP000000768">
    <property type="component" value="Chromosome 3"/>
</dbReference>
<gene>
    <name evidence="3" type="ORF">SORBI_3003G259500</name>
</gene>
<keyword evidence="2" id="KW-0732">Signal</keyword>
<evidence type="ECO:0000256" key="1">
    <source>
        <dbReference type="SAM" id="MobiDB-lite"/>
    </source>
</evidence>
<dbReference type="EMBL" id="CM000762">
    <property type="protein sequence ID" value="KXG33137.1"/>
    <property type="molecule type" value="Genomic_DNA"/>
</dbReference>
<feature type="compositionally biased region" description="Basic and acidic residues" evidence="1">
    <location>
        <begin position="38"/>
        <end position="52"/>
    </location>
</feature>
<evidence type="ECO:0000313" key="3">
    <source>
        <dbReference type="EMBL" id="KXG33137.1"/>
    </source>
</evidence>
<dbReference type="OMA" id="VATWPAF"/>
<name>A0A1B6Q5D6_SORBI</name>
<sequence>MPLLLALLSVPMELMSAVACSTTAAAAPAATWPAFGDPTREQPERTSLTDRRARGRPPASSSH</sequence>
<feature type="region of interest" description="Disordered" evidence="1">
    <location>
        <begin position="30"/>
        <end position="63"/>
    </location>
</feature>
<feature type="signal peptide" evidence="2">
    <location>
        <begin position="1"/>
        <end position="19"/>
    </location>
</feature>
<evidence type="ECO:0008006" key="5">
    <source>
        <dbReference type="Google" id="ProtNLM"/>
    </source>
</evidence>
<evidence type="ECO:0000256" key="2">
    <source>
        <dbReference type="SAM" id="SignalP"/>
    </source>
</evidence>